<dbReference type="GO" id="GO:0005524">
    <property type="term" value="F:ATP binding"/>
    <property type="evidence" value="ECO:0007669"/>
    <property type="project" value="UniProtKB-KW"/>
</dbReference>
<feature type="region of interest" description="Disordered" evidence="5">
    <location>
        <begin position="398"/>
        <end position="420"/>
    </location>
</feature>
<evidence type="ECO:0008006" key="10">
    <source>
        <dbReference type="Google" id="ProtNLM"/>
    </source>
</evidence>
<evidence type="ECO:0000259" key="7">
    <source>
        <dbReference type="PROSITE" id="PS51194"/>
    </source>
</evidence>
<dbReference type="AlphaFoldDB" id="A0AAD9IJ84"/>
<keyword evidence="2" id="KW-0378">Hydrolase</keyword>
<proteinExistence type="predicted"/>
<dbReference type="PROSITE" id="PS51192">
    <property type="entry name" value="HELICASE_ATP_BIND_1"/>
    <property type="match status" value="1"/>
</dbReference>
<dbReference type="InterPro" id="IPR001650">
    <property type="entry name" value="Helicase_C-like"/>
</dbReference>
<feature type="compositionally biased region" description="Basic and acidic residues" evidence="5">
    <location>
        <begin position="398"/>
        <end position="413"/>
    </location>
</feature>
<dbReference type="PROSITE" id="PS51194">
    <property type="entry name" value="HELICASE_CTER"/>
    <property type="match status" value="1"/>
</dbReference>
<sequence length="420" mass="45884">MVEPLTAALKQRDIHELTEIQRTAIPRLMSDRRTDFLLASHTGSGKTLAYLLPLVEILKETERAGVASRPKRPRVLVLAPTRELAEQITGVAKHLSHFAKYRASCLTGGRDFRQQRDRLQEPVDVVIGTPQRVLQHAEESNLFFGDVDSLVLDEADTMLDRGFGPEVERVLAAVRGKPAPARCVLVSATLTRAVRRLLAEHFPAAQPLETGSLHRGVARAEHRFVEVPPRGDKLDALLDLLRARRRDRRTMVFANTVPACRAVAHHLEAAGLARTLCYHGDMPIAERKASLTAFSEDGRVDVSGESSEFELAAPPAAVLVCTDLAARGLDIPGTVDHVVNFDFPLNPVDYLHRSGRTARAGAAGRITSLIIKRDKVLAERIRASLDRGLPLDALSSDKKHKAEFETAGADRGRPAGSGAA</sequence>
<dbReference type="SMART" id="SM00487">
    <property type="entry name" value="DEXDc"/>
    <property type="match status" value="1"/>
</dbReference>
<reference evidence="8" key="1">
    <citation type="submission" date="2021-01" db="EMBL/GenBank/DDBJ databases">
        <authorList>
            <person name="Eckstrom K.M.E."/>
        </authorList>
    </citation>
    <scope>NUCLEOTIDE SEQUENCE</scope>
    <source>
        <strain evidence="8">UVCC 0001</strain>
    </source>
</reference>
<evidence type="ECO:0000256" key="5">
    <source>
        <dbReference type="SAM" id="MobiDB-lite"/>
    </source>
</evidence>
<keyword evidence="9" id="KW-1185">Reference proteome</keyword>
<dbReference type="Proteomes" id="UP001255856">
    <property type="component" value="Unassembled WGS sequence"/>
</dbReference>
<evidence type="ECO:0000256" key="4">
    <source>
        <dbReference type="ARBA" id="ARBA00022840"/>
    </source>
</evidence>
<evidence type="ECO:0000256" key="1">
    <source>
        <dbReference type="ARBA" id="ARBA00022741"/>
    </source>
</evidence>
<dbReference type="InterPro" id="IPR011545">
    <property type="entry name" value="DEAD/DEAH_box_helicase_dom"/>
</dbReference>
<evidence type="ECO:0000313" key="9">
    <source>
        <dbReference type="Proteomes" id="UP001255856"/>
    </source>
</evidence>
<organism evidence="8 9">
    <name type="scientific">Prototheca wickerhamii</name>
    <dbReference type="NCBI Taxonomy" id="3111"/>
    <lineage>
        <taxon>Eukaryota</taxon>
        <taxon>Viridiplantae</taxon>
        <taxon>Chlorophyta</taxon>
        <taxon>core chlorophytes</taxon>
        <taxon>Trebouxiophyceae</taxon>
        <taxon>Chlorellales</taxon>
        <taxon>Chlorellaceae</taxon>
        <taxon>Prototheca</taxon>
    </lineage>
</organism>
<gene>
    <name evidence="8" type="ORF">QBZ16_004073</name>
</gene>
<dbReference type="EMBL" id="JASFZW010000005">
    <property type="protein sequence ID" value="KAK2078205.1"/>
    <property type="molecule type" value="Genomic_DNA"/>
</dbReference>
<dbReference type="InterPro" id="IPR027417">
    <property type="entry name" value="P-loop_NTPase"/>
</dbReference>
<keyword evidence="4" id="KW-0067">ATP-binding</keyword>
<dbReference type="Pfam" id="PF00270">
    <property type="entry name" value="DEAD"/>
    <property type="match status" value="1"/>
</dbReference>
<dbReference type="CDD" id="cd00268">
    <property type="entry name" value="DEADc"/>
    <property type="match status" value="1"/>
</dbReference>
<dbReference type="GO" id="GO:0004386">
    <property type="term" value="F:helicase activity"/>
    <property type="evidence" value="ECO:0007669"/>
    <property type="project" value="UniProtKB-KW"/>
</dbReference>
<feature type="domain" description="Helicase ATP-binding" evidence="6">
    <location>
        <begin position="27"/>
        <end position="208"/>
    </location>
</feature>
<keyword evidence="1" id="KW-0547">Nucleotide-binding</keyword>
<dbReference type="GO" id="GO:0003676">
    <property type="term" value="F:nucleic acid binding"/>
    <property type="evidence" value="ECO:0007669"/>
    <property type="project" value="InterPro"/>
</dbReference>
<dbReference type="SMART" id="SM00490">
    <property type="entry name" value="HELICc"/>
    <property type="match status" value="1"/>
</dbReference>
<protein>
    <recommendedName>
        <fullName evidence="10">DEAD/DEAH box helicase</fullName>
    </recommendedName>
</protein>
<evidence type="ECO:0000256" key="3">
    <source>
        <dbReference type="ARBA" id="ARBA00022806"/>
    </source>
</evidence>
<dbReference type="InterPro" id="IPR044742">
    <property type="entry name" value="DEAD/DEAH_RhlB"/>
</dbReference>
<accession>A0AAD9IJ84</accession>
<dbReference type="InterPro" id="IPR014001">
    <property type="entry name" value="Helicase_ATP-bd"/>
</dbReference>
<name>A0AAD9IJ84_PROWI</name>
<comment type="caution">
    <text evidence="8">The sequence shown here is derived from an EMBL/GenBank/DDBJ whole genome shotgun (WGS) entry which is preliminary data.</text>
</comment>
<dbReference type="Pfam" id="PF00271">
    <property type="entry name" value="Helicase_C"/>
    <property type="match status" value="1"/>
</dbReference>
<dbReference type="SUPFAM" id="SSF52540">
    <property type="entry name" value="P-loop containing nucleoside triphosphate hydrolases"/>
    <property type="match status" value="1"/>
</dbReference>
<dbReference type="CDD" id="cd18787">
    <property type="entry name" value="SF2_C_DEAD"/>
    <property type="match status" value="1"/>
</dbReference>
<keyword evidence="3" id="KW-0347">Helicase</keyword>
<dbReference type="GO" id="GO:0016787">
    <property type="term" value="F:hydrolase activity"/>
    <property type="evidence" value="ECO:0007669"/>
    <property type="project" value="UniProtKB-KW"/>
</dbReference>
<feature type="domain" description="Helicase C-terminal" evidence="7">
    <location>
        <begin position="233"/>
        <end position="402"/>
    </location>
</feature>
<dbReference type="PANTHER" id="PTHR47960">
    <property type="entry name" value="DEAD-BOX ATP-DEPENDENT RNA HELICASE 50"/>
    <property type="match status" value="1"/>
</dbReference>
<evidence type="ECO:0000259" key="6">
    <source>
        <dbReference type="PROSITE" id="PS51192"/>
    </source>
</evidence>
<evidence type="ECO:0000256" key="2">
    <source>
        <dbReference type="ARBA" id="ARBA00022801"/>
    </source>
</evidence>
<dbReference type="Gene3D" id="3.40.50.300">
    <property type="entry name" value="P-loop containing nucleotide triphosphate hydrolases"/>
    <property type="match status" value="2"/>
</dbReference>
<evidence type="ECO:0000313" key="8">
    <source>
        <dbReference type="EMBL" id="KAK2078205.1"/>
    </source>
</evidence>